<dbReference type="EMBL" id="CP060718">
    <property type="protein sequence ID" value="QNN68004.1"/>
    <property type="molecule type" value="Genomic_DNA"/>
</dbReference>
<reference evidence="6 7" key="1">
    <citation type="submission" date="2020-08" db="EMBL/GenBank/DDBJ databases">
        <title>Genome sequence of Sphingomonas lutea KCTC 23642T.</title>
        <authorList>
            <person name="Hyun D.-W."/>
            <person name="Bae J.-W."/>
        </authorList>
    </citation>
    <scope>NUCLEOTIDE SEQUENCE [LARGE SCALE GENOMIC DNA]</scope>
    <source>
        <strain evidence="6 7">KCTC 23642</strain>
    </source>
</reference>
<evidence type="ECO:0000313" key="6">
    <source>
        <dbReference type="EMBL" id="QNN68004.1"/>
    </source>
</evidence>
<evidence type="ECO:0000256" key="4">
    <source>
        <dbReference type="ARBA" id="ARBA00022833"/>
    </source>
</evidence>
<dbReference type="Pfam" id="PF00753">
    <property type="entry name" value="Lactamase_B"/>
    <property type="match status" value="1"/>
</dbReference>
<keyword evidence="7" id="KW-1185">Reference proteome</keyword>
<dbReference type="GO" id="GO:0016787">
    <property type="term" value="F:hydrolase activity"/>
    <property type="evidence" value="ECO:0007669"/>
    <property type="project" value="UniProtKB-KW"/>
</dbReference>
<dbReference type="PANTHER" id="PTHR42978:SF3">
    <property type="entry name" value="BLR3078 PROTEIN"/>
    <property type="match status" value="1"/>
</dbReference>
<dbReference type="PANTHER" id="PTHR42978">
    <property type="entry name" value="QUORUM-QUENCHING LACTONASE YTNP-RELATED-RELATED"/>
    <property type="match status" value="1"/>
</dbReference>
<accession>A0A7G9SJH9</accession>
<evidence type="ECO:0000256" key="1">
    <source>
        <dbReference type="ARBA" id="ARBA00007749"/>
    </source>
</evidence>
<evidence type="ECO:0000256" key="2">
    <source>
        <dbReference type="ARBA" id="ARBA00022723"/>
    </source>
</evidence>
<evidence type="ECO:0000313" key="7">
    <source>
        <dbReference type="Proteomes" id="UP000515971"/>
    </source>
</evidence>
<dbReference type="InterPro" id="IPR051013">
    <property type="entry name" value="MBL_superfamily_lactonases"/>
</dbReference>
<dbReference type="KEGG" id="slut:H9L13_03575"/>
<evidence type="ECO:0000259" key="5">
    <source>
        <dbReference type="SMART" id="SM00849"/>
    </source>
</evidence>
<keyword evidence="4" id="KW-0862">Zinc</keyword>
<keyword evidence="3" id="KW-0378">Hydrolase</keyword>
<dbReference type="AlphaFoldDB" id="A0A7G9SJH9"/>
<dbReference type="Proteomes" id="UP000515971">
    <property type="component" value="Chromosome"/>
</dbReference>
<dbReference type="Gene3D" id="3.60.15.10">
    <property type="entry name" value="Ribonuclease Z/Hydroxyacylglutathione hydrolase-like"/>
    <property type="match status" value="1"/>
</dbReference>
<sequence length="247" mass="26854">MPRSRAPEMALWRLDCGHFDIDDLEGRGRVLMPVSCYLIRHGSDYVLLDTGLKAGLVGTSERQTGQTLTLNRTIADQLGQIGVDPARIGTLVVSHFHGDHHEQSGTVSNARLLIGAGDLAVFRSAPPRERELNPWLNGKRPVEAVTADRDLFGDGRVRILFTPGHTPGHLAMLVKLDGLSVILTGDLVHNRDQLASATPSGNHTDKVRGKAEIERVLAIARTEKAEIIVGHDQRDIARLPAFPAAAE</sequence>
<keyword evidence="2" id="KW-0479">Metal-binding</keyword>
<protein>
    <submittedName>
        <fullName evidence="6">N-acyl homoserine lactonase family protein</fullName>
    </submittedName>
</protein>
<proteinExistence type="inferred from homology"/>
<dbReference type="InterPro" id="IPR036866">
    <property type="entry name" value="RibonucZ/Hydroxyglut_hydro"/>
</dbReference>
<dbReference type="GO" id="GO:0046872">
    <property type="term" value="F:metal ion binding"/>
    <property type="evidence" value="ECO:0007669"/>
    <property type="project" value="UniProtKB-KW"/>
</dbReference>
<feature type="domain" description="Metallo-beta-lactamase" evidence="5">
    <location>
        <begin position="33"/>
        <end position="231"/>
    </location>
</feature>
<dbReference type="SUPFAM" id="SSF56281">
    <property type="entry name" value="Metallo-hydrolase/oxidoreductase"/>
    <property type="match status" value="1"/>
</dbReference>
<gene>
    <name evidence="6" type="ORF">H9L13_03575</name>
</gene>
<dbReference type="CDD" id="cd07729">
    <property type="entry name" value="AHL_lactonase_MBL-fold"/>
    <property type="match status" value="1"/>
</dbReference>
<dbReference type="InterPro" id="IPR001279">
    <property type="entry name" value="Metallo-B-lactamas"/>
</dbReference>
<comment type="similarity">
    <text evidence="1">Belongs to the metallo-beta-lactamase superfamily.</text>
</comment>
<name>A0A7G9SJH9_9SPHN</name>
<dbReference type="SMART" id="SM00849">
    <property type="entry name" value="Lactamase_B"/>
    <property type="match status" value="1"/>
</dbReference>
<dbReference type="RefSeq" id="WP_187539109.1">
    <property type="nucleotide sequence ID" value="NZ_BAABJT010000001.1"/>
</dbReference>
<evidence type="ECO:0000256" key="3">
    <source>
        <dbReference type="ARBA" id="ARBA00022801"/>
    </source>
</evidence>
<organism evidence="6 7">
    <name type="scientific">Sphingomonas lutea</name>
    <dbReference type="NCBI Taxonomy" id="1045317"/>
    <lineage>
        <taxon>Bacteria</taxon>
        <taxon>Pseudomonadati</taxon>
        <taxon>Pseudomonadota</taxon>
        <taxon>Alphaproteobacteria</taxon>
        <taxon>Sphingomonadales</taxon>
        <taxon>Sphingomonadaceae</taxon>
        <taxon>Sphingomonas</taxon>
    </lineage>
</organism>